<dbReference type="EMBL" id="UINC01001723">
    <property type="protein sequence ID" value="SUZ87405.1"/>
    <property type="molecule type" value="Genomic_DNA"/>
</dbReference>
<evidence type="ECO:0000313" key="6">
    <source>
        <dbReference type="EMBL" id="SUZ87405.1"/>
    </source>
</evidence>
<dbReference type="SMART" id="SM00046">
    <property type="entry name" value="DAGKc"/>
    <property type="match status" value="1"/>
</dbReference>
<dbReference type="GO" id="GO:0006665">
    <property type="term" value="P:sphingolipid metabolic process"/>
    <property type="evidence" value="ECO:0007669"/>
    <property type="project" value="TreeGrafter"/>
</dbReference>
<evidence type="ECO:0000256" key="1">
    <source>
        <dbReference type="ARBA" id="ARBA00022679"/>
    </source>
</evidence>
<evidence type="ECO:0000256" key="2">
    <source>
        <dbReference type="ARBA" id="ARBA00022741"/>
    </source>
</evidence>
<dbReference type="PANTHER" id="PTHR12358:SF54">
    <property type="entry name" value="SPHINGOSINE KINASE RELATED PROTEIN"/>
    <property type="match status" value="1"/>
</dbReference>
<dbReference type="PANTHER" id="PTHR12358">
    <property type="entry name" value="SPHINGOSINE KINASE"/>
    <property type="match status" value="1"/>
</dbReference>
<dbReference type="PROSITE" id="PS50146">
    <property type="entry name" value="DAGK"/>
    <property type="match status" value="1"/>
</dbReference>
<dbReference type="InterPro" id="IPR005218">
    <property type="entry name" value="Diacylglycerol/lipid_kinase"/>
</dbReference>
<organism evidence="6">
    <name type="scientific">marine metagenome</name>
    <dbReference type="NCBI Taxonomy" id="408172"/>
    <lineage>
        <taxon>unclassified sequences</taxon>
        <taxon>metagenomes</taxon>
        <taxon>ecological metagenomes</taxon>
    </lineage>
</organism>
<sequence length="295" mass="32808">MSRYYITVNPHGGTKKGSRILEKVLPIFEGSHAEVKILETEYAGHARDIAQEIDLTGYDGFCCIGGDGTLHEVINGLMRRNDGQKIPIGLITGGTGNSFMHDLNCLDPVEAARRIVKGQRRQIDILHCDADGVIYYSFNIVGWGIPTDANHLAEKLRWLGTSRYDIAAIIEVIRHRKRFGRIKIEGNNIAADFAFVIGCNTIHTGKGMKMAPLARLNDGLLDLIIVKKVGRLKLLRLFPKVFSGNHISDPVVDYRQVSEFSILPEDQNTLNIDGEMLGNTPVHVKVLEKEIEVLV</sequence>
<evidence type="ECO:0000256" key="4">
    <source>
        <dbReference type="ARBA" id="ARBA00022840"/>
    </source>
</evidence>
<evidence type="ECO:0000259" key="5">
    <source>
        <dbReference type="PROSITE" id="PS50146"/>
    </source>
</evidence>
<protein>
    <recommendedName>
        <fullName evidence="5">DAGKc domain-containing protein</fullName>
    </recommendedName>
</protein>
<dbReference type="Pfam" id="PF19279">
    <property type="entry name" value="YegS_C"/>
    <property type="match status" value="1"/>
</dbReference>
<feature type="domain" description="DAGKc" evidence="5">
    <location>
        <begin position="1"/>
        <end position="132"/>
    </location>
</feature>
<reference evidence="6" key="1">
    <citation type="submission" date="2018-05" db="EMBL/GenBank/DDBJ databases">
        <authorList>
            <person name="Lanie J.A."/>
            <person name="Ng W.-L."/>
            <person name="Kazmierczak K.M."/>
            <person name="Andrzejewski T.M."/>
            <person name="Davidsen T.M."/>
            <person name="Wayne K.J."/>
            <person name="Tettelin H."/>
            <person name="Glass J.I."/>
            <person name="Rusch D."/>
            <person name="Podicherti R."/>
            <person name="Tsui H.-C.T."/>
            <person name="Winkler M.E."/>
        </authorList>
    </citation>
    <scope>NUCLEOTIDE SEQUENCE</scope>
</reference>
<dbReference type="InterPro" id="IPR045540">
    <property type="entry name" value="YegS/DAGK_C"/>
</dbReference>
<proteinExistence type="predicted"/>
<dbReference type="AlphaFoldDB" id="A0A381R6N8"/>
<dbReference type="GO" id="GO:0005524">
    <property type="term" value="F:ATP binding"/>
    <property type="evidence" value="ECO:0007669"/>
    <property type="project" value="UniProtKB-KW"/>
</dbReference>
<accession>A0A381R6N8</accession>
<dbReference type="GO" id="GO:0001727">
    <property type="term" value="F:lipid kinase activity"/>
    <property type="evidence" value="ECO:0007669"/>
    <property type="project" value="TreeGrafter"/>
</dbReference>
<dbReference type="SUPFAM" id="SSF111331">
    <property type="entry name" value="NAD kinase/diacylglycerol kinase-like"/>
    <property type="match status" value="1"/>
</dbReference>
<keyword evidence="4" id="KW-0067">ATP-binding</keyword>
<gene>
    <name evidence="6" type="ORF">METZ01_LOCUS40259</name>
</gene>
<dbReference type="Pfam" id="PF00781">
    <property type="entry name" value="DAGK_cat"/>
    <property type="match status" value="1"/>
</dbReference>
<dbReference type="Gene3D" id="3.40.50.10330">
    <property type="entry name" value="Probable inorganic polyphosphate/atp-NAD kinase, domain 1"/>
    <property type="match status" value="1"/>
</dbReference>
<dbReference type="Gene3D" id="2.60.200.40">
    <property type="match status" value="2"/>
</dbReference>
<dbReference type="InterPro" id="IPR017438">
    <property type="entry name" value="ATP-NAD_kinase_N"/>
</dbReference>
<keyword evidence="3" id="KW-0418">Kinase</keyword>
<name>A0A381R6N8_9ZZZZ</name>
<dbReference type="NCBIfam" id="TIGR00147">
    <property type="entry name" value="YegS/Rv2252/BmrU family lipid kinase"/>
    <property type="match status" value="1"/>
</dbReference>
<dbReference type="InterPro" id="IPR050187">
    <property type="entry name" value="Lipid_Phosphate_FormReg"/>
</dbReference>
<evidence type="ECO:0000256" key="3">
    <source>
        <dbReference type="ARBA" id="ARBA00022777"/>
    </source>
</evidence>
<dbReference type="GO" id="GO:0016020">
    <property type="term" value="C:membrane"/>
    <property type="evidence" value="ECO:0007669"/>
    <property type="project" value="GOC"/>
</dbReference>
<keyword evidence="1" id="KW-0808">Transferase</keyword>
<keyword evidence="2" id="KW-0547">Nucleotide-binding</keyword>
<dbReference type="InterPro" id="IPR016064">
    <property type="entry name" value="NAD/diacylglycerol_kinase_sf"/>
</dbReference>
<dbReference type="InterPro" id="IPR001206">
    <property type="entry name" value="Diacylglycerol_kinase_cat_dom"/>
</dbReference>
<dbReference type="GO" id="GO:0008654">
    <property type="term" value="P:phospholipid biosynthetic process"/>
    <property type="evidence" value="ECO:0007669"/>
    <property type="project" value="InterPro"/>
</dbReference>